<dbReference type="Gene3D" id="2.40.160.20">
    <property type="match status" value="1"/>
</dbReference>
<dbReference type="Proteomes" id="UP000198854">
    <property type="component" value="Unassembled WGS sequence"/>
</dbReference>
<gene>
    <name evidence="4" type="ORF">SAMN04488136_101286</name>
</gene>
<dbReference type="RefSeq" id="WP_093268630.1">
    <property type="nucleotide sequence ID" value="NZ_FNDD01000001.1"/>
</dbReference>
<feature type="chain" id="PRO_5011752810" evidence="2">
    <location>
        <begin position="27"/>
        <end position="205"/>
    </location>
</feature>
<dbReference type="STRING" id="861298.SAMN04488136_101286"/>
<name>A0A1G7WA67_9VIBR</name>
<proteinExistence type="predicted"/>
<keyword evidence="5" id="KW-1185">Reference proteome</keyword>
<dbReference type="InterPro" id="IPR027385">
    <property type="entry name" value="Beta-barrel_OMP"/>
</dbReference>
<evidence type="ECO:0000256" key="1">
    <source>
        <dbReference type="ARBA" id="ARBA00022729"/>
    </source>
</evidence>
<evidence type="ECO:0000256" key="2">
    <source>
        <dbReference type="SAM" id="SignalP"/>
    </source>
</evidence>
<keyword evidence="1 2" id="KW-0732">Signal</keyword>
<evidence type="ECO:0000313" key="4">
    <source>
        <dbReference type="EMBL" id="SDG68887.1"/>
    </source>
</evidence>
<dbReference type="OrthoDB" id="5875799at2"/>
<reference evidence="4 5" key="1">
    <citation type="submission" date="2016-10" db="EMBL/GenBank/DDBJ databases">
        <authorList>
            <person name="de Groot N.N."/>
        </authorList>
    </citation>
    <scope>NUCLEOTIDE SEQUENCE [LARGE SCALE GENOMIC DNA]</scope>
    <source>
        <strain evidence="4 5">CGMCC 1.10228</strain>
    </source>
</reference>
<feature type="domain" description="Outer membrane protein beta-barrel" evidence="3">
    <location>
        <begin position="21"/>
        <end position="205"/>
    </location>
</feature>
<dbReference type="InterPro" id="IPR011250">
    <property type="entry name" value="OMP/PagP_B-barrel"/>
</dbReference>
<protein>
    <submittedName>
        <fullName evidence="4">Outer membrane protein beta-barrel domain-containing protein</fullName>
    </submittedName>
</protein>
<dbReference type="SUPFAM" id="SSF56925">
    <property type="entry name" value="OMPA-like"/>
    <property type="match status" value="1"/>
</dbReference>
<organism evidence="4 5">
    <name type="scientific">Vibrio xiamenensis</name>
    <dbReference type="NCBI Taxonomy" id="861298"/>
    <lineage>
        <taxon>Bacteria</taxon>
        <taxon>Pseudomonadati</taxon>
        <taxon>Pseudomonadota</taxon>
        <taxon>Gammaproteobacteria</taxon>
        <taxon>Vibrionales</taxon>
        <taxon>Vibrionaceae</taxon>
        <taxon>Vibrio</taxon>
    </lineage>
</organism>
<feature type="signal peptide" evidence="2">
    <location>
        <begin position="1"/>
        <end position="26"/>
    </location>
</feature>
<dbReference type="EMBL" id="FNDD01000001">
    <property type="protein sequence ID" value="SDG68887.1"/>
    <property type="molecule type" value="Genomic_DNA"/>
</dbReference>
<sequence length="205" mass="22368">MVSISTTKQWFIPAVAGFIISSSAFANSQPTPIDKQNRLYFGVDWVTNNQIALEASGTTIEEDSEFGHFGYNLALGYELALHRGVKLGVEAEYRSLGQVSYQNVLDVDGSGVFINAKPRFIVDYDWGDMYIALLAGMGRLELEAELPVSGLSGSQTESAYQFGAELGVELNQQILVHLGYRAAYVSVGDLDVTVDGAYIGARYLF</sequence>
<accession>A0A1G7WA67</accession>
<dbReference type="Pfam" id="PF13505">
    <property type="entry name" value="OMP_b-brl"/>
    <property type="match status" value="1"/>
</dbReference>
<evidence type="ECO:0000259" key="3">
    <source>
        <dbReference type="Pfam" id="PF13505"/>
    </source>
</evidence>
<dbReference type="AlphaFoldDB" id="A0A1G7WA67"/>
<evidence type="ECO:0000313" key="5">
    <source>
        <dbReference type="Proteomes" id="UP000198854"/>
    </source>
</evidence>